<feature type="region of interest" description="Disordered" evidence="1">
    <location>
        <begin position="85"/>
        <end position="109"/>
    </location>
</feature>
<dbReference type="EMBL" id="FNBW01000007">
    <property type="protein sequence ID" value="SDF88502.1"/>
    <property type="molecule type" value="Genomic_DNA"/>
</dbReference>
<keyword evidence="2" id="KW-0732">Signal</keyword>
<proteinExistence type="predicted"/>
<dbReference type="PIRSF" id="PIRSF002721">
    <property type="entry name" value="Surface_antigen_Rickettsia"/>
    <property type="match status" value="1"/>
</dbReference>
<name>A0A8G2BIG2_9PROT</name>
<keyword evidence="5" id="KW-1185">Reference proteome</keyword>
<sequence length="157" mass="15853">MFRKTAIVSAMALSLGLAACADTGAKQTGGAVLGGLGGAVAGSQFGQGKGQLAAVAAGTLLGALIGSEVGKSLDRADKAALASTTQNTLENQPSGASSTWSNPDSGNYGTVTPTRTYQTNNGQYCREYSQTINVGGRTEEAFGTACRQPDGTWKVVN</sequence>
<dbReference type="AlphaFoldDB" id="A0A8G2BIG2"/>
<dbReference type="OrthoDB" id="5402098at2"/>
<dbReference type="RefSeq" id="WP_028794158.1">
    <property type="nucleotide sequence ID" value="NZ_FNBW01000007.1"/>
</dbReference>
<feature type="signal peptide" evidence="2">
    <location>
        <begin position="1"/>
        <end position="21"/>
    </location>
</feature>
<evidence type="ECO:0000313" key="5">
    <source>
        <dbReference type="Proteomes" id="UP000198615"/>
    </source>
</evidence>
<reference evidence="4 5" key="1">
    <citation type="submission" date="2016-10" db="EMBL/GenBank/DDBJ databases">
        <authorList>
            <person name="Varghese N."/>
            <person name="Submissions S."/>
        </authorList>
    </citation>
    <scope>NUCLEOTIDE SEQUENCE [LARGE SCALE GENOMIC DNA]</scope>
    <source>
        <strain evidence="4 5">DSM 18839</strain>
    </source>
</reference>
<comment type="caution">
    <text evidence="4">The sequence shown here is derived from an EMBL/GenBank/DDBJ whole genome shotgun (WGS) entry which is preliminary data.</text>
</comment>
<accession>A0A8G2BIG2</accession>
<gene>
    <name evidence="4" type="ORF">SAMN05660686_02682</name>
</gene>
<protein>
    <submittedName>
        <fullName evidence="4">Surface antigen</fullName>
    </submittedName>
</protein>
<evidence type="ECO:0000259" key="3">
    <source>
        <dbReference type="Pfam" id="PF16998"/>
    </source>
</evidence>
<dbReference type="InterPro" id="IPR032635">
    <property type="entry name" value="Anti_2"/>
</dbReference>
<evidence type="ECO:0000313" key="4">
    <source>
        <dbReference type="EMBL" id="SDF88502.1"/>
    </source>
</evidence>
<organism evidence="4 5">
    <name type="scientific">Thalassobaculum litoreum DSM 18839</name>
    <dbReference type="NCBI Taxonomy" id="1123362"/>
    <lineage>
        <taxon>Bacteria</taxon>
        <taxon>Pseudomonadati</taxon>
        <taxon>Pseudomonadota</taxon>
        <taxon>Alphaproteobacteria</taxon>
        <taxon>Rhodospirillales</taxon>
        <taxon>Thalassobaculaceae</taxon>
        <taxon>Thalassobaculum</taxon>
    </lineage>
</organism>
<feature type="chain" id="PRO_5034393280" evidence="2">
    <location>
        <begin position="22"/>
        <end position="157"/>
    </location>
</feature>
<evidence type="ECO:0000256" key="1">
    <source>
        <dbReference type="SAM" id="MobiDB-lite"/>
    </source>
</evidence>
<dbReference type="Proteomes" id="UP000198615">
    <property type="component" value="Unassembled WGS sequence"/>
</dbReference>
<feature type="domain" description="Surface antigen" evidence="3">
    <location>
        <begin position="67"/>
        <end position="157"/>
    </location>
</feature>
<dbReference type="InterPro" id="IPR016364">
    <property type="entry name" value="Surface_antigen_Rickettsia"/>
</dbReference>
<dbReference type="PROSITE" id="PS51257">
    <property type="entry name" value="PROKAR_LIPOPROTEIN"/>
    <property type="match status" value="1"/>
</dbReference>
<dbReference type="Pfam" id="PF16998">
    <property type="entry name" value="17kDa_Anti_2"/>
    <property type="match status" value="1"/>
</dbReference>
<evidence type="ECO:0000256" key="2">
    <source>
        <dbReference type="SAM" id="SignalP"/>
    </source>
</evidence>